<dbReference type="PIRSF" id="PIRSF037911">
    <property type="entry name" value="HDAC_II_euk"/>
    <property type="match status" value="1"/>
</dbReference>
<feature type="active site" evidence="13">
    <location>
        <position position="654"/>
    </location>
</feature>
<feature type="region of interest" description="Disordered" evidence="16">
    <location>
        <begin position="98"/>
        <end position="132"/>
    </location>
</feature>
<dbReference type="Ensembl" id="ENSOSIT00000031329.1">
    <property type="protein sequence ID" value="ENSOSIP00000029727.1"/>
    <property type="gene ID" value="ENSOSIG00000009068.1"/>
</dbReference>
<dbReference type="CDD" id="cd10162">
    <property type="entry name" value="ClassIIa_HDAC4_Gln-rich-N"/>
    <property type="match status" value="1"/>
</dbReference>
<dbReference type="Gene3D" id="6.10.250.1550">
    <property type="match status" value="1"/>
</dbReference>
<feature type="compositionally biased region" description="Basic and acidic residues" evidence="16">
    <location>
        <begin position="223"/>
        <end position="238"/>
    </location>
</feature>
<evidence type="ECO:0000256" key="1">
    <source>
        <dbReference type="ARBA" id="ARBA00004123"/>
    </source>
</evidence>
<feature type="domain" description="Histone deacetylase" evidence="17">
    <location>
        <begin position="529"/>
        <end position="843"/>
    </location>
</feature>
<feature type="region of interest" description="Disordered" evidence="16">
    <location>
        <begin position="250"/>
        <end position="281"/>
    </location>
</feature>
<dbReference type="PANTHER" id="PTHR45364">
    <property type="entry name" value="HISTONE DEACETYLASE 9-RELATED"/>
    <property type="match status" value="1"/>
</dbReference>
<feature type="binding site" evidence="14">
    <location>
        <position position="602"/>
    </location>
    <ligand>
        <name>Zn(2+)</name>
        <dbReference type="ChEBI" id="CHEBI:29105"/>
    </ligand>
</feature>
<evidence type="ECO:0000256" key="4">
    <source>
        <dbReference type="ARBA" id="ARBA00022491"/>
    </source>
</evidence>
<comment type="function">
    <text evidence="12">Responsible for the deacetylation of lysine residues on the N-terminal part of the core histones (H2A, H2B, H3 and H4). Histone deacetylation gives a tag for epigenetic repression and plays an important role in transcriptional regulation, cell cycle progression and developmental events.</text>
</comment>
<evidence type="ECO:0000256" key="11">
    <source>
        <dbReference type="ARBA" id="ARBA00023242"/>
    </source>
</evidence>
<evidence type="ECO:0000256" key="5">
    <source>
        <dbReference type="ARBA" id="ARBA00022723"/>
    </source>
</evidence>
<dbReference type="InterPro" id="IPR024643">
    <property type="entry name" value="Hist_deacetylase_Gln_rich_N"/>
</dbReference>
<dbReference type="GeneTree" id="ENSGT00940000157440"/>
<feature type="binding site" evidence="14">
    <location>
        <position position="523"/>
    </location>
    <ligand>
        <name>Zn(2+)</name>
        <dbReference type="ChEBI" id="CHEBI:29105"/>
    </ligand>
</feature>
<evidence type="ECO:0000256" key="6">
    <source>
        <dbReference type="ARBA" id="ARBA00022801"/>
    </source>
</evidence>
<name>A0A8C7YLE2_9TELE</name>
<proteinExistence type="inferred from homology"/>
<keyword evidence="8 12" id="KW-0156">Chromatin regulator</keyword>
<feature type="binding site" evidence="14">
    <location>
        <position position="529"/>
    </location>
    <ligand>
        <name>Zn(2+)</name>
        <dbReference type="ChEBI" id="CHEBI:29105"/>
    </ligand>
</feature>
<dbReference type="InterPro" id="IPR037138">
    <property type="entry name" value="His_deacetylse_dom_sf"/>
</dbReference>
<evidence type="ECO:0000256" key="13">
    <source>
        <dbReference type="PIRSR" id="PIRSR037911-1"/>
    </source>
</evidence>
<feature type="region of interest" description="Disordered" evidence="16">
    <location>
        <begin position="214"/>
        <end position="238"/>
    </location>
</feature>
<dbReference type="GO" id="GO:0141221">
    <property type="term" value="F:histone deacetylase activity, hydrolytic mechanism"/>
    <property type="evidence" value="ECO:0007669"/>
    <property type="project" value="UniProtKB-EC"/>
</dbReference>
<keyword evidence="11" id="KW-0539">Nucleus</keyword>
<evidence type="ECO:0000259" key="17">
    <source>
        <dbReference type="Pfam" id="PF00850"/>
    </source>
</evidence>
<feature type="compositionally biased region" description="Low complexity" evidence="16">
    <location>
        <begin position="256"/>
        <end position="281"/>
    </location>
</feature>
<organism evidence="19 20">
    <name type="scientific">Oryzias sinensis</name>
    <name type="common">Chinese medaka</name>
    <dbReference type="NCBI Taxonomy" id="183150"/>
    <lineage>
        <taxon>Eukaryota</taxon>
        <taxon>Metazoa</taxon>
        <taxon>Chordata</taxon>
        <taxon>Craniata</taxon>
        <taxon>Vertebrata</taxon>
        <taxon>Euteleostomi</taxon>
        <taxon>Actinopterygii</taxon>
        <taxon>Neopterygii</taxon>
        <taxon>Teleostei</taxon>
        <taxon>Neoteleostei</taxon>
        <taxon>Acanthomorphata</taxon>
        <taxon>Ovalentaria</taxon>
        <taxon>Atherinomorphae</taxon>
        <taxon>Beloniformes</taxon>
        <taxon>Adrianichthyidae</taxon>
        <taxon>Oryziinae</taxon>
        <taxon>Oryzias</taxon>
    </lineage>
</organism>
<dbReference type="InterPro" id="IPR023801">
    <property type="entry name" value="His_deacetylse_dom"/>
</dbReference>
<keyword evidence="20" id="KW-1185">Reference proteome</keyword>
<keyword evidence="5 14" id="KW-0479">Metal-binding</keyword>
<evidence type="ECO:0000313" key="19">
    <source>
        <dbReference type="Ensembl" id="ENSOSIP00000029727.1"/>
    </source>
</evidence>
<dbReference type="InterPro" id="IPR000286">
    <property type="entry name" value="HDACs"/>
</dbReference>
<evidence type="ECO:0000256" key="12">
    <source>
        <dbReference type="PIRNR" id="PIRNR037911"/>
    </source>
</evidence>
<evidence type="ECO:0000256" key="14">
    <source>
        <dbReference type="PIRSR" id="PIRSR037911-2"/>
    </source>
</evidence>
<dbReference type="GO" id="GO:0000122">
    <property type="term" value="P:negative regulation of transcription by RNA polymerase II"/>
    <property type="evidence" value="ECO:0007669"/>
    <property type="project" value="InterPro"/>
</dbReference>
<dbReference type="Gene3D" id="3.40.800.20">
    <property type="entry name" value="Histone deacetylase domain"/>
    <property type="match status" value="1"/>
</dbReference>
<keyword evidence="9 12" id="KW-0805">Transcription regulation</keyword>
<dbReference type="SUPFAM" id="SSF52768">
    <property type="entry name" value="Arginase/deacetylase"/>
    <property type="match status" value="1"/>
</dbReference>
<dbReference type="EC" id="3.5.1.98" evidence="3 12"/>
<evidence type="ECO:0000256" key="8">
    <source>
        <dbReference type="ARBA" id="ARBA00022853"/>
    </source>
</evidence>
<evidence type="ECO:0000256" key="16">
    <source>
        <dbReference type="SAM" id="MobiDB-lite"/>
    </source>
</evidence>
<evidence type="ECO:0000256" key="3">
    <source>
        <dbReference type="ARBA" id="ARBA00012111"/>
    </source>
</evidence>
<comment type="similarity">
    <text evidence="2 12">Belongs to the histone deacetylase family. HD type 2 subfamily.</text>
</comment>
<dbReference type="InterPro" id="IPR046949">
    <property type="entry name" value="HDAC4/5/7/9"/>
</dbReference>
<dbReference type="Proteomes" id="UP000694383">
    <property type="component" value="Unplaced"/>
</dbReference>
<accession>A0A8C7YLE2</accession>
<dbReference type="GO" id="GO:0046872">
    <property type="term" value="F:metal ion binding"/>
    <property type="evidence" value="ECO:0007669"/>
    <property type="project" value="UniProtKB-KW"/>
</dbReference>
<keyword evidence="10 12" id="KW-0804">Transcription</keyword>
<protein>
    <recommendedName>
        <fullName evidence="3 12">Histone deacetylase</fullName>
        <ecNumber evidence="3 12">3.5.1.98</ecNumber>
    </recommendedName>
</protein>
<keyword evidence="7 14" id="KW-0862">Zinc</keyword>
<sequence>CLVDVSPAALPSQVPPTSTGILPMDLRVVDHHHHQQQPHELVALKHKQQLQRQLLIAEFQRQHEQLSRQHEAQLQEHIKHQQDLLALKHQQELLEHHRKMEQQRHEQLEKQQREQKLQQLKNKERGQESAVASTEVKMRLQEFVLNKKKALAQRNLNHCLPSDLRYWYGKTHHSSLDQSSPPQTALSAYNHPMLGTYDVKDDFPLRKTASEPNLKLRSRLKQKVAERRSSPLLRRKDGLITTAKKRSLDVAEPACNSAPGSGPSSPNNSSSNIPSENGIPISSSHGEVIRQLAAREGSVSQLSLYTSPSLPNITLGLPATGPASAVSTPMIRSLNCFVFAIVGLAGLPLPSPTVSKLVRGHRPLGRTQSAPLPQQPCGQAQALQQLVVQQQHQQFLEKHKQLFQQQQQHLISKQQTLLLEQQRIHQLRNYRASMEDSSLPGTLAGKRPLFRTQSSPASASLPMAVQESPVKHRFTTGLHIFKCCKLRLSLHQHFIDLLCGNSHVVTFPGLVYDSLMQKHQCICGNSTIHPEHAGRIQSIWSRLQETGLRAHCEVIRGRKASPEELQTVHSEAHVQLYGTNPLRQRLDCKTCSVNPVFVRLPCGGIGVDSDTIWNEVHSSSAARLAVGSVVELVFKVASGELKNGFAVVRPPGHHAEESTPMGFCYFNSVAIAAKLLQQRLNVSKILIVDWDVHHGNGTQQAFYADPNVLYLSLHRYDDGNFFPGSGAPDEVGSGAGVGFNVNVAFTGGLEPPMADAEYLAAFRTVVMPIAKEFAPDMVLVSSGFDAVDGHAPPLGGYKVTSKCFGYLTRQLMDLAGGRLVLALEGGHDLTAICDASEACISALLGNEVRRKLKKAGFETFNCQKFKTKQIFLLTARRKYPFA</sequence>
<dbReference type="AlphaFoldDB" id="A0A8C7YLE2"/>
<feature type="site" description="Contributes to catalysis" evidence="15">
    <location>
        <position position="827"/>
    </location>
</feature>
<reference evidence="19" key="2">
    <citation type="submission" date="2025-09" db="UniProtKB">
        <authorList>
            <consortium name="Ensembl"/>
        </authorList>
    </citation>
    <scope>IDENTIFICATION</scope>
</reference>
<evidence type="ECO:0000256" key="7">
    <source>
        <dbReference type="ARBA" id="ARBA00022833"/>
    </source>
</evidence>
<comment type="subcellular location">
    <subcellularLocation>
        <location evidence="1 12">Nucleus</location>
    </subcellularLocation>
</comment>
<dbReference type="Pfam" id="PF12203">
    <property type="entry name" value="HDAC4_Gln"/>
    <property type="match status" value="1"/>
</dbReference>
<dbReference type="PRINTS" id="PR01270">
    <property type="entry name" value="HDASUPER"/>
</dbReference>
<reference evidence="19" key="1">
    <citation type="submission" date="2025-08" db="UniProtKB">
        <authorList>
            <consortium name="Ensembl"/>
        </authorList>
    </citation>
    <scope>IDENTIFICATION</scope>
</reference>
<evidence type="ECO:0000256" key="15">
    <source>
        <dbReference type="PIRSR" id="PIRSR037911-3"/>
    </source>
</evidence>
<evidence type="ECO:0000256" key="10">
    <source>
        <dbReference type="ARBA" id="ARBA00023163"/>
    </source>
</evidence>
<evidence type="ECO:0000313" key="20">
    <source>
        <dbReference type="Proteomes" id="UP000694383"/>
    </source>
</evidence>
<feature type="domain" description="Histone deacetylase glutamine rich N-terminal" evidence="18">
    <location>
        <begin position="34"/>
        <end position="117"/>
    </location>
</feature>
<evidence type="ECO:0000259" key="18">
    <source>
        <dbReference type="Pfam" id="PF12203"/>
    </source>
</evidence>
<dbReference type="InterPro" id="IPR023696">
    <property type="entry name" value="Ureohydrolase_dom_sf"/>
</dbReference>
<dbReference type="FunFam" id="3.40.800.20:FF:000002">
    <property type="entry name" value="Histone deacetylase"/>
    <property type="match status" value="1"/>
</dbReference>
<dbReference type="GO" id="GO:0005634">
    <property type="term" value="C:nucleus"/>
    <property type="evidence" value="ECO:0007669"/>
    <property type="project" value="UniProtKB-SubCell"/>
</dbReference>
<comment type="catalytic activity">
    <reaction evidence="12">
        <text>N(6)-acetyl-L-lysyl-[histone] + H2O = L-lysyl-[histone] + acetate</text>
        <dbReference type="Rhea" id="RHEA:58196"/>
        <dbReference type="Rhea" id="RHEA-COMP:9845"/>
        <dbReference type="Rhea" id="RHEA-COMP:11338"/>
        <dbReference type="ChEBI" id="CHEBI:15377"/>
        <dbReference type="ChEBI" id="CHEBI:29969"/>
        <dbReference type="ChEBI" id="CHEBI:30089"/>
        <dbReference type="ChEBI" id="CHEBI:61930"/>
        <dbReference type="EC" id="3.5.1.98"/>
    </reaction>
</comment>
<dbReference type="PANTHER" id="PTHR45364:SF13">
    <property type="entry name" value="HISTONE DEACETYLASE"/>
    <property type="match status" value="1"/>
</dbReference>
<feature type="binding site" evidence="14">
    <location>
        <position position="521"/>
    </location>
    <ligand>
        <name>Zn(2+)</name>
        <dbReference type="ChEBI" id="CHEBI:29105"/>
    </ligand>
</feature>
<keyword evidence="6 12" id="KW-0378">Hydrolase</keyword>
<dbReference type="Pfam" id="PF00850">
    <property type="entry name" value="Hist_deacetyl"/>
    <property type="match status" value="1"/>
</dbReference>
<keyword evidence="4 12" id="KW-0678">Repressor</keyword>
<feature type="compositionally biased region" description="Basic and acidic residues" evidence="16">
    <location>
        <begin position="98"/>
        <end position="127"/>
    </location>
</feature>
<evidence type="ECO:0000256" key="2">
    <source>
        <dbReference type="ARBA" id="ARBA00007738"/>
    </source>
</evidence>
<evidence type="ECO:0000256" key="9">
    <source>
        <dbReference type="ARBA" id="ARBA00023015"/>
    </source>
</evidence>